<dbReference type="Gene3D" id="3.30.200.20">
    <property type="entry name" value="Phosphorylase Kinase, domain 1"/>
    <property type="match status" value="1"/>
</dbReference>
<keyword evidence="11" id="KW-1185">Reference proteome</keyword>
<dbReference type="Pfam" id="PF00069">
    <property type="entry name" value="Pkinase"/>
    <property type="match status" value="2"/>
</dbReference>
<evidence type="ECO:0000256" key="7">
    <source>
        <dbReference type="ARBA" id="ARBA00047899"/>
    </source>
</evidence>
<evidence type="ECO:0000259" key="9">
    <source>
        <dbReference type="PROSITE" id="PS50011"/>
    </source>
</evidence>
<dbReference type="Gene3D" id="1.10.510.10">
    <property type="entry name" value="Transferase(Phosphotransferase) domain 1"/>
    <property type="match status" value="1"/>
</dbReference>
<accession>A0A3N4KX11</accession>
<reference evidence="10 11" key="1">
    <citation type="journal article" date="2018" name="Nat. Ecol. Evol.">
        <title>Pezizomycetes genomes reveal the molecular basis of ectomycorrhizal truffle lifestyle.</title>
        <authorList>
            <person name="Murat C."/>
            <person name="Payen T."/>
            <person name="Noel B."/>
            <person name="Kuo A."/>
            <person name="Morin E."/>
            <person name="Chen J."/>
            <person name="Kohler A."/>
            <person name="Krizsan K."/>
            <person name="Balestrini R."/>
            <person name="Da Silva C."/>
            <person name="Montanini B."/>
            <person name="Hainaut M."/>
            <person name="Levati E."/>
            <person name="Barry K.W."/>
            <person name="Belfiori B."/>
            <person name="Cichocki N."/>
            <person name="Clum A."/>
            <person name="Dockter R.B."/>
            <person name="Fauchery L."/>
            <person name="Guy J."/>
            <person name="Iotti M."/>
            <person name="Le Tacon F."/>
            <person name="Lindquist E.A."/>
            <person name="Lipzen A."/>
            <person name="Malagnac F."/>
            <person name="Mello A."/>
            <person name="Molinier V."/>
            <person name="Miyauchi S."/>
            <person name="Poulain J."/>
            <person name="Riccioni C."/>
            <person name="Rubini A."/>
            <person name="Sitrit Y."/>
            <person name="Splivallo R."/>
            <person name="Traeger S."/>
            <person name="Wang M."/>
            <person name="Zifcakova L."/>
            <person name="Wipf D."/>
            <person name="Zambonelli A."/>
            <person name="Paolocci F."/>
            <person name="Nowrousian M."/>
            <person name="Ottonello S."/>
            <person name="Baldrian P."/>
            <person name="Spatafora J.W."/>
            <person name="Henrissat B."/>
            <person name="Nagy L.G."/>
            <person name="Aury J.M."/>
            <person name="Wincker P."/>
            <person name="Grigoriev I.V."/>
            <person name="Bonfante P."/>
            <person name="Martin F.M."/>
        </authorList>
    </citation>
    <scope>NUCLEOTIDE SEQUENCE [LARGE SCALE GENOMIC DNA]</scope>
    <source>
        <strain evidence="10 11">CCBAS932</strain>
    </source>
</reference>
<keyword evidence="5 10" id="KW-0418">Kinase</keyword>
<dbReference type="GO" id="GO:0005634">
    <property type="term" value="C:nucleus"/>
    <property type="evidence" value="ECO:0007669"/>
    <property type="project" value="TreeGrafter"/>
</dbReference>
<feature type="domain" description="Protein kinase" evidence="9">
    <location>
        <begin position="68"/>
        <end position="427"/>
    </location>
</feature>
<evidence type="ECO:0000256" key="3">
    <source>
        <dbReference type="ARBA" id="ARBA00022679"/>
    </source>
</evidence>
<evidence type="ECO:0000256" key="8">
    <source>
        <dbReference type="ARBA" id="ARBA00048679"/>
    </source>
</evidence>
<comment type="catalytic activity">
    <reaction evidence="8">
        <text>L-seryl-[protein] + ATP = O-phospho-L-seryl-[protein] + ADP + H(+)</text>
        <dbReference type="Rhea" id="RHEA:17989"/>
        <dbReference type="Rhea" id="RHEA-COMP:9863"/>
        <dbReference type="Rhea" id="RHEA-COMP:11604"/>
        <dbReference type="ChEBI" id="CHEBI:15378"/>
        <dbReference type="ChEBI" id="CHEBI:29999"/>
        <dbReference type="ChEBI" id="CHEBI:30616"/>
        <dbReference type="ChEBI" id="CHEBI:83421"/>
        <dbReference type="ChEBI" id="CHEBI:456216"/>
        <dbReference type="EC" id="2.7.11.1"/>
    </reaction>
</comment>
<gene>
    <name evidence="10" type="ORF">P167DRAFT_519365</name>
</gene>
<dbReference type="FunFam" id="1.10.510.10:FF:000275">
    <property type="entry name" value="SRSF protein kinase 2 isoform X3"/>
    <property type="match status" value="1"/>
</dbReference>
<organism evidence="10 11">
    <name type="scientific">Morchella conica CCBAS932</name>
    <dbReference type="NCBI Taxonomy" id="1392247"/>
    <lineage>
        <taxon>Eukaryota</taxon>
        <taxon>Fungi</taxon>
        <taxon>Dikarya</taxon>
        <taxon>Ascomycota</taxon>
        <taxon>Pezizomycotina</taxon>
        <taxon>Pezizomycetes</taxon>
        <taxon>Pezizales</taxon>
        <taxon>Morchellaceae</taxon>
        <taxon>Morchella</taxon>
    </lineage>
</organism>
<dbReference type="AlphaFoldDB" id="A0A3N4KX11"/>
<evidence type="ECO:0000256" key="6">
    <source>
        <dbReference type="ARBA" id="ARBA00022840"/>
    </source>
</evidence>
<dbReference type="PANTHER" id="PTHR47634">
    <property type="entry name" value="PROTEIN KINASE DOMAIN-CONTAINING PROTEIN-RELATED"/>
    <property type="match status" value="1"/>
</dbReference>
<dbReference type="EMBL" id="ML119115">
    <property type="protein sequence ID" value="RPB15067.1"/>
    <property type="molecule type" value="Genomic_DNA"/>
</dbReference>
<keyword evidence="4" id="KW-0547">Nucleotide-binding</keyword>
<dbReference type="InterPro" id="IPR051334">
    <property type="entry name" value="SRPK"/>
</dbReference>
<evidence type="ECO:0000313" key="11">
    <source>
        <dbReference type="Proteomes" id="UP000277580"/>
    </source>
</evidence>
<evidence type="ECO:0000313" key="10">
    <source>
        <dbReference type="EMBL" id="RPB15067.1"/>
    </source>
</evidence>
<dbReference type="Proteomes" id="UP000277580">
    <property type="component" value="Unassembled WGS sequence"/>
</dbReference>
<dbReference type="PROSITE" id="PS50011">
    <property type="entry name" value="PROTEIN_KINASE_DOM"/>
    <property type="match status" value="1"/>
</dbReference>
<evidence type="ECO:0000256" key="2">
    <source>
        <dbReference type="ARBA" id="ARBA00022527"/>
    </source>
</evidence>
<dbReference type="EC" id="2.7.11.1" evidence="1"/>
<proteinExistence type="predicted"/>
<dbReference type="InParanoid" id="A0A3N4KX11"/>
<evidence type="ECO:0000256" key="5">
    <source>
        <dbReference type="ARBA" id="ARBA00022777"/>
    </source>
</evidence>
<dbReference type="GO" id="GO:0050684">
    <property type="term" value="P:regulation of mRNA processing"/>
    <property type="evidence" value="ECO:0007669"/>
    <property type="project" value="TreeGrafter"/>
</dbReference>
<evidence type="ECO:0000256" key="4">
    <source>
        <dbReference type="ARBA" id="ARBA00022741"/>
    </source>
</evidence>
<dbReference type="GO" id="GO:0005524">
    <property type="term" value="F:ATP binding"/>
    <property type="evidence" value="ECO:0007669"/>
    <property type="project" value="UniProtKB-KW"/>
</dbReference>
<evidence type="ECO:0000256" key="1">
    <source>
        <dbReference type="ARBA" id="ARBA00012513"/>
    </source>
</evidence>
<dbReference type="OrthoDB" id="5979581at2759"/>
<keyword evidence="3" id="KW-0808">Transferase</keyword>
<dbReference type="SUPFAM" id="SSF56112">
    <property type="entry name" value="Protein kinase-like (PK-like)"/>
    <property type="match status" value="1"/>
</dbReference>
<name>A0A3N4KX11_9PEZI</name>
<sequence length="434" mass="49620">MKITNWFKGRASSIRSRRSSVGASTVLPEPTPTPDVQVPIPFPEEKIQRYCKGGYHPTILGDLFQKRYKVVRKLGYGPNSTVWLALDEKIDRHVALKIFTATNSDGIGESRRLETLKYIRDSDSKSPGRGGNLNLFAIFAHPGPHGIHSCLVMEPMHQNLLEFTARTENRIIPLVIVKEMTRQLLSGLDYLHRSCDITHTDIQARNILVSVSVEDFEYFIRKFLEMNPPRYYGDEYGDLPGYAVASEKLPIPLLPRPNLFKFKFAGLGMSQYVDKTLPEMIQAPFFRAPEVIIGAPWGHSADIWNFGCIIFELLQGRVMFWGKENKEKGITPEEDHLGQMIQCFGTFPLELIGQGKYSYKYFDCFGDLIHVKNLAMHPFPLEKSLSRWNPSLSKTDVVGFTRLVRSMMRLDPNERRTAQLLLRDPWLNIQEEIG</sequence>
<dbReference type="SMART" id="SM00220">
    <property type="entry name" value="S_TKc"/>
    <property type="match status" value="1"/>
</dbReference>
<dbReference type="GO" id="GO:0005737">
    <property type="term" value="C:cytoplasm"/>
    <property type="evidence" value="ECO:0007669"/>
    <property type="project" value="TreeGrafter"/>
</dbReference>
<dbReference type="PANTHER" id="PTHR47634:SF9">
    <property type="entry name" value="PROTEIN KINASE DOMAIN-CONTAINING PROTEIN-RELATED"/>
    <property type="match status" value="1"/>
</dbReference>
<dbReference type="STRING" id="1392247.A0A3N4KX11"/>
<dbReference type="GO" id="GO:0000245">
    <property type="term" value="P:spliceosomal complex assembly"/>
    <property type="evidence" value="ECO:0007669"/>
    <property type="project" value="TreeGrafter"/>
</dbReference>
<dbReference type="InterPro" id="IPR011009">
    <property type="entry name" value="Kinase-like_dom_sf"/>
</dbReference>
<comment type="catalytic activity">
    <reaction evidence="7">
        <text>L-threonyl-[protein] + ATP = O-phospho-L-threonyl-[protein] + ADP + H(+)</text>
        <dbReference type="Rhea" id="RHEA:46608"/>
        <dbReference type="Rhea" id="RHEA-COMP:11060"/>
        <dbReference type="Rhea" id="RHEA-COMP:11605"/>
        <dbReference type="ChEBI" id="CHEBI:15378"/>
        <dbReference type="ChEBI" id="CHEBI:30013"/>
        <dbReference type="ChEBI" id="CHEBI:30616"/>
        <dbReference type="ChEBI" id="CHEBI:61977"/>
        <dbReference type="ChEBI" id="CHEBI:456216"/>
        <dbReference type="EC" id="2.7.11.1"/>
    </reaction>
</comment>
<keyword evidence="2" id="KW-0723">Serine/threonine-protein kinase</keyword>
<protein>
    <recommendedName>
        <fullName evidence="1">non-specific serine/threonine protein kinase</fullName>
        <ecNumber evidence="1">2.7.11.1</ecNumber>
    </recommendedName>
</protein>
<dbReference type="GO" id="GO:0004674">
    <property type="term" value="F:protein serine/threonine kinase activity"/>
    <property type="evidence" value="ECO:0007669"/>
    <property type="project" value="UniProtKB-KW"/>
</dbReference>
<dbReference type="InterPro" id="IPR000719">
    <property type="entry name" value="Prot_kinase_dom"/>
</dbReference>
<keyword evidence="6" id="KW-0067">ATP-binding</keyword>